<keyword evidence="4" id="KW-0328">Glycosyltransferase</keyword>
<evidence type="ECO:0000259" key="7">
    <source>
        <dbReference type="PROSITE" id="PS51059"/>
    </source>
</evidence>
<keyword evidence="4" id="KW-0808">Transferase</keyword>
<dbReference type="PANTHER" id="PTHR45740">
    <property type="entry name" value="POLY [ADP-RIBOSE] POLYMERASE"/>
    <property type="match status" value="1"/>
</dbReference>
<dbReference type="PROSITE" id="PS51059">
    <property type="entry name" value="PARP_CATALYTIC"/>
    <property type="match status" value="1"/>
</dbReference>
<gene>
    <name evidence="8" type="ORF">PGLA2088_LOCUS21186</name>
</gene>
<dbReference type="Gene3D" id="3.90.228.10">
    <property type="match status" value="1"/>
</dbReference>
<evidence type="ECO:0000313" key="8">
    <source>
        <dbReference type="EMBL" id="CAE8679120.1"/>
    </source>
</evidence>
<evidence type="ECO:0000313" key="9">
    <source>
        <dbReference type="Proteomes" id="UP000626109"/>
    </source>
</evidence>
<dbReference type="SUPFAM" id="SSF56399">
    <property type="entry name" value="ADP-ribosylation"/>
    <property type="match status" value="1"/>
</dbReference>
<evidence type="ECO:0000256" key="4">
    <source>
        <dbReference type="RuleBase" id="RU362114"/>
    </source>
</evidence>
<proteinExistence type="inferred from homology"/>
<evidence type="ECO:0000256" key="3">
    <source>
        <dbReference type="ARBA" id="ARBA00024347"/>
    </source>
</evidence>
<organism evidence="8 9">
    <name type="scientific">Polarella glacialis</name>
    <name type="common">Dinoflagellate</name>
    <dbReference type="NCBI Taxonomy" id="89957"/>
    <lineage>
        <taxon>Eukaryota</taxon>
        <taxon>Sar</taxon>
        <taxon>Alveolata</taxon>
        <taxon>Dinophyceae</taxon>
        <taxon>Suessiales</taxon>
        <taxon>Suessiaceae</taxon>
        <taxon>Polarella</taxon>
    </lineage>
</organism>
<feature type="domain" description="PARP catalytic" evidence="7">
    <location>
        <begin position="456"/>
        <end position="720"/>
    </location>
</feature>
<dbReference type="GO" id="GO:0008270">
    <property type="term" value="F:zinc ion binding"/>
    <property type="evidence" value="ECO:0007669"/>
    <property type="project" value="InterPro"/>
</dbReference>
<comment type="similarity">
    <text evidence="3">Belongs to the ARTD/PARP family.</text>
</comment>
<reference evidence="8" key="1">
    <citation type="submission" date="2021-02" db="EMBL/GenBank/DDBJ databases">
        <authorList>
            <person name="Dougan E. K."/>
            <person name="Rhodes N."/>
            <person name="Thang M."/>
            <person name="Chan C."/>
        </authorList>
    </citation>
    <scope>NUCLEOTIDE SEQUENCE</scope>
</reference>
<comment type="caution">
    <text evidence="8">The sequence shown here is derived from an EMBL/GenBank/DDBJ whole genome shotgun (WGS) entry which is preliminary data.</text>
</comment>
<dbReference type="SUPFAM" id="SSF117839">
    <property type="entry name" value="WWE domain"/>
    <property type="match status" value="1"/>
</dbReference>
<dbReference type="PROSITE" id="PS50918">
    <property type="entry name" value="WWE"/>
    <property type="match status" value="1"/>
</dbReference>
<dbReference type="AlphaFoldDB" id="A0A813JJP4"/>
<evidence type="ECO:0000259" key="6">
    <source>
        <dbReference type="PROSITE" id="PS50918"/>
    </source>
</evidence>
<accession>A0A813JJP4</accession>
<dbReference type="GO" id="GO:0005634">
    <property type="term" value="C:nucleus"/>
    <property type="evidence" value="ECO:0007669"/>
    <property type="project" value="UniProtKB-SubCell"/>
</dbReference>
<dbReference type="InterPro" id="IPR004170">
    <property type="entry name" value="WWE_dom"/>
</dbReference>
<dbReference type="GO" id="GO:0003950">
    <property type="term" value="F:NAD+ poly-ADP-ribosyltransferase activity"/>
    <property type="evidence" value="ECO:0007669"/>
    <property type="project" value="UniProtKB-UniRule"/>
</dbReference>
<dbReference type="SMART" id="SM00678">
    <property type="entry name" value="WWE"/>
    <property type="match status" value="1"/>
</dbReference>
<protein>
    <recommendedName>
        <fullName evidence="4">Poly [ADP-ribose] polymerase</fullName>
        <shortName evidence="4">PARP</shortName>
        <ecNumber evidence="4">2.4.2.-</ecNumber>
    </recommendedName>
</protein>
<dbReference type="GO" id="GO:1990404">
    <property type="term" value="F:NAD+-protein mono-ADP-ribosyltransferase activity"/>
    <property type="evidence" value="ECO:0007669"/>
    <property type="project" value="TreeGrafter"/>
</dbReference>
<dbReference type="Pfam" id="PF02825">
    <property type="entry name" value="WWE"/>
    <property type="match status" value="1"/>
</dbReference>
<dbReference type="PANTHER" id="PTHR45740:SF2">
    <property type="entry name" value="POLY [ADP-RIBOSE] POLYMERASE"/>
    <property type="match status" value="1"/>
</dbReference>
<dbReference type="Proteomes" id="UP000626109">
    <property type="component" value="Unassembled WGS sequence"/>
</dbReference>
<dbReference type="InterPro" id="IPR037197">
    <property type="entry name" value="WWE_dom_sf"/>
</dbReference>
<dbReference type="EMBL" id="CAJNNW010025741">
    <property type="protein sequence ID" value="CAE8679120.1"/>
    <property type="molecule type" value="Genomic_DNA"/>
</dbReference>
<dbReference type="Gene3D" id="3.30.720.50">
    <property type="match status" value="1"/>
</dbReference>
<feature type="region of interest" description="Disordered" evidence="5">
    <location>
        <begin position="285"/>
        <end position="305"/>
    </location>
</feature>
<dbReference type="Pfam" id="PF00644">
    <property type="entry name" value="PARP"/>
    <property type="match status" value="1"/>
</dbReference>
<feature type="domain" description="WWE" evidence="6">
    <location>
        <begin position="300"/>
        <end position="393"/>
    </location>
</feature>
<evidence type="ECO:0000256" key="1">
    <source>
        <dbReference type="ARBA" id="ARBA00004123"/>
    </source>
</evidence>
<dbReference type="InterPro" id="IPR012317">
    <property type="entry name" value="Poly(ADP-ribose)pol_cat_dom"/>
</dbReference>
<dbReference type="InterPro" id="IPR051712">
    <property type="entry name" value="ARTD-AVP"/>
</dbReference>
<evidence type="ECO:0000256" key="5">
    <source>
        <dbReference type="SAM" id="MobiDB-lite"/>
    </source>
</evidence>
<keyword evidence="4" id="KW-0520">NAD</keyword>
<comment type="subcellular location">
    <subcellularLocation>
        <location evidence="1">Nucleus</location>
    </subcellularLocation>
</comment>
<keyword evidence="2" id="KW-0539">Nucleus</keyword>
<sequence length="720" mass="80898">MAQKLLASADQALLEAVTTFKLSFSGTAVDSDILEHLDRAIAGSAATLSNPGTLRGRAFECLVMAYKAERRGGLCEHSSEKPWRCFYKYIALLTSSLATCLFTAKQHVQIFSWLRTSLWWTTSWDFASPITHLTSTESMRPFFAFGSSELDLLVNPLVSLVCQPGSINSYTLQAAQAAVQALQSFMFSESLHTLLERCMFRLWRAFQSAVFEDQVRVDALALVGSFLRPLGNSRRDCVLLCAKEILFSGPLLKLGANKQTPVGMWEWDKTNVRMWDWKVGPNAWWGEVPPPPPTPKTADRQLERSEEHGSTTLWEFQCNNGSWVPYCEQACKLLEQTWHQLPSDPSAATSSGQPSASAASLFLSGDTEYTYSIDLQKMQQRNITTGRVRSIRRNLLQQRCCQQLEACPHKTELETLRSRLADLQEQLLAKDRAVKSSKIELISLGQRLKRQQMESDALIWQLLRSREVWKNELQKLDEVKCSLPNLVAGMQAVLAGLLPTGHTGKCQETLKVKVVEVYSVCNVDVWQKYKTQRDTIKRRLCNQSVIKSPEDSKLRANPRLHSLGALLLQGGSSHILQEACNEVLLLHGTSAESAQAIALQGFDGRLARESDLYGKGVYLTTDACKALSYSSKPPECATTGWFVVARALLGYPHFTETHRQGQNRPPFRALPNGQQELYDSIVAAPGIIYSKADFARQVHWEYVVSDWQAYPEYLVKYQRL</sequence>
<name>A0A813JJP4_POLGL</name>
<dbReference type="EC" id="2.4.2.-" evidence="4"/>
<dbReference type="InterPro" id="IPR018123">
    <property type="entry name" value="WWE-dom_subgr"/>
</dbReference>
<evidence type="ECO:0000256" key="2">
    <source>
        <dbReference type="ARBA" id="ARBA00023242"/>
    </source>
</evidence>